<evidence type="ECO:0000313" key="1">
    <source>
        <dbReference type="EMBL" id="EPF72644.1"/>
    </source>
</evidence>
<dbReference type="PATRIC" id="fig|421052.3.peg.2089"/>
<dbReference type="Proteomes" id="UP000014568">
    <property type="component" value="Unassembled WGS sequence"/>
</dbReference>
<accession>S3NEC4</accession>
<sequence>MIVRGRFADYWHDLDTNISTDDPDQFGKVGKATQGAMRAHTLYLNKF</sequence>
<organism evidence="1 2">
    <name type="scientific">Acinetobacter rudis CIP 110305</name>
    <dbReference type="NCBI Taxonomy" id="421052"/>
    <lineage>
        <taxon>Bacteria</taxon>
        <taxon>Pseudomonadati</taxon>
        <taxon>Pseudomonadota</taxon>
        <taxon>Gammaproteobacteria</taxon>
        <taxon>Moraxellales</taxon>
        <taxon>Moraxellaceae</taxon>
        <taxon>Acinetobacter</taxon>
    </lineage>
</organism>
<reference evidence="1 2" key="1">
    <citation type="submission" date="2013-06" db="EMBL/GenBank/DDBJ databases">
        <title>The Genome Sequence of Acinetobacter rudis CIP 110305.</title>
        <authorList>
            <consortium name="The Broad Institute Genome Sequencing Platform"/>
            <consortium name="The Broad Institute Genome Sequencing Center for Infectious Disease"/>
            <person name="Cerqueira G."/>
            <person name="Feldgarden M."/>
            <person name="Courvalin P."/>
            <person name="Perichon B."/>
            <person name="Grillot-Courvalin C."/>
            <person name="Clermont D."/>
            <person name="Rocha E."/>
            <person name="Yoon E.-J."/>
            <person name="Nemec A."/>
            <person name="Young S.K."/>
            <person name="Zeng Q."/>
            <person name="Gargeya S."/>
            <person name="Fitzgerald M."/>
            <person name="Abouelleil A."/>
            <person name="Alvarado L."/>
            <person name="Berlin A.M."/>
            <person name="Chapman S.B."/>
            <person name="Dewar J."/>
            <person name="Goldberg J."/>
            <person name="Griggs A."/>
            <person name="Gujja S."/>
            <person name="Hansen M."/>
            <person name="Howarth C."/>
            <person name="Imamovic A."/>
            <person name="Larimer J."/>
            <person name="McCowan C."/>
            <person name="Murphy C."/>
            <person name="Pearson M."/>
            <person name="Priest M."/>
            <person name="Roberts A."/>
            <person name="Saif S."/>
            <person name="Shea T."/>
            <person name="Sykes S."/>
            <person name="Wortman J."/>
            <person name="Nusbaum C."/>
            <person name="Birren B."/>
        </authorList>
    </citation>
    <scope>NUCLEOTIDE SEQUENCE [LARGE SCALE GENOMIC DNA]</scope>
    <source>
        <strain evidence="1 2">CIP 110305</strain>
    </source>
</reference>
<evidence type="ECO:0000313" key="2">
    <source>
        <dbReference type="Proteomes" id="UP000014568"/>
    </source>
</evidence>
<keyword evidence="2" id="KW-1185">Reference proteome</keyword>
<dbReference type="EMBL" id="ATGI01000029">
    <property type="protein sequence ID" value="EPF72644.1"/>
    <property type="molecule type" value="Genomic_DNA"/>
</dbReference>
<proteinExistence type="predicted"/>
<dbReference type="OrthoDB" id="6440753at2"/>
<dbReference type="HOGENOM" id="CLU_3163539_0_0_6"/>
<dbReference type="RefSeq" id="WP_016656544.1">
    <property type="nucleotide sequence ID" value="NZ_KE340353.1"/>
</dbReference>
<gene>
    <name evidence="1" type="ORF">F945_02138</name>
</gene>
<dbReference type="AlphaFoldDB" id="S3NEC4"/>
<name>S3NEC4_9GAMM</name>
<protein>
    <submittedName>
        <fullName evidence="1">Uncharacterized protein</fullName>
    </submittedName>
</protein>
<comment type="caution">
    <text evidence="1">The sequence shown here is derived from an EMBL/GenBank/DDBJ whole genome shotgun (WGS) entry which is preliminary data.</text>
</comment>